<dbReference type="RefSeq" id="WP_034994158.1">
    <property type="nucleotide sequence ID" value="NZ_AYYX01000031.1"/>
</dbReference>
<dbReference type="AlphaFoldDB" id="A0A0R2C9L9"/>
<accession>A0A0R2C9L9</accession>
<comment type="caution">
    <text evidence="1">The sequence shown here is derived from an EMBL/GenBank/DDBJ whole genome shotgun (WGS) entry which is preliminary data.</text>
</comment>
<name>A0A0R2C9L9_9LACO</name>
<sequence length="298" mass="34909">MANVNSTTEQIQYQTAAKTLAKTVANKIRYLQTLLNAVQEKDDRLIYQLIDGEHYSSEIMQAKHSTADPSNEQLLNDAKAKLSQYLSTNLLAFLKETYPFFYFEQTALGQFQFYFGNWWDRRLFGQLDVLKVQFNFDETEYQKLKKSFELEREKKRLNSDKIAAISQQTDQLQALIDSQAERDQAKEKIRQQLKQMSQEKVMPWEAGKHKESKQQLVKRLSDLTDQDEKAQSAYQMIRESEAQILKLSKEDTLISYEKQSIIAKFGSFENFETRNRSLYRDYIADLIATKGRVKITNE</sequence>
<evidence type="ECO:0008006" key="3">
    <source>
        <dbReference type="Google" id="ProtNLM"/>
    </source>
</evidence>
<keyword evidence="2" id="KW-1185">Reference proteome</keyword>
<dbReference type="PATRIC" id="fig|1133569.4.peg.1283"/>
<protein>
    <recommendedName>
        <fullName evidence="3">Exonuclease SbcC</fullName>
    </recommendedName>
</protein>
<dbReference type="STRING" id="1133569.FD21_GL001153"/>
<evidence type="ECO:0000313" key="2">
    <source>
        <dbReference type="Proteomes" id="UP000051576"/>
    </source>
</evidence>
<dbReference type="EMBL" id="AYYX01000031">
    <property type="protein sequence ID" value="KRM88510.1"/>
    <property type="molecule type" value="Genomic_DNA"/>
</dbReference>
<dbReference type="Proteomes" id="UP000051576">
    <property type="component" value="Unassembled WGS sequence"/>
</dbReference>
<reference evidence="1 2" key="1">
    <citation type="journal article" date="2015" name="Genome Announc.">
        <title>Expanding the biotechnology potential of lactobacilli through comparative genomics of 213 strains and associated genera.</title>
        <authorList>
            <person name="Sun Z."/>
            <person name="Harris H.M."/>
            <person name="McCann A."/>
            <person name="Guo C."/>
            <person name="Argimon S."/>
            <person name="Zhang W."/>
            <person name="Yang X."/>
            <person name="Jeffery I.B."/>
            <person name="Cooney J.C."/>
            <person name="Kagawa T.F."/>
            <person name="Liu W."/>
            <person name="Song Y."/>
            <person name="Salvetti E."/>
            <person name="Wrobel A."/>
            <person name="Rasinkangas P."/>
            <person name="Parkhill J."/>
            <person name="Rea M.C."/>
            <person name="O'Sullivan O."/>
            <person name="Ritari J."/>
            <person name="Douillard F.P."/>
            <person name="Paul Ross R."/>
            <person name="Yang R."/>
            <person name="Briner A.E."/>
            <person name="Felis G.E."/>
            <person name="de Vos W.M."/>
            <person name="Barrangou R."/>
            <person name="Klaenhammer T.R."/>
            <person name="Caufield P.W."/>
            <person name="Cui Y."/>
            <person name="Zhang H."/>
            <person name="O'Toole P.W."/>
        </authorList>
    </citation>
    <scope>NUCLEOTIDE SEQUENCE [LARGE SCALE GENOMIC DNA]</scope>
    <source>
        <strain evidence="1 2">DSM 20605</strain>
    </source>
</reference>
<evidence type="ECO:0000313" key="1">
    <source>
        <dbReference type="EMBL" id="KRM88510.1"/>
    </source>
</evidence>
<proteinExistence type="predicted"/>
<gene>
    <name evidence="1" type="ORF">FD21_GL001153</name>
</gene>
<organism evidence="1 2">
    <name type="scientific">Liquorilactobacillus vini DSM 20605</name>
    <dbReference type="NCBI Taxonomy" id="1133569"/>
    <lineage>
        <taxon>Bacteria</taxon>
        <taxon>Bacillati</taxon>
        <taxon>Bacillota</taxon>
        <taxon>Bacilli</taxon>
        <taxon>Lactobacillales</taxon>
        <taxon>Lactobacillaceae</taxon>
        <taxon>Liquorilactobacillus</taxon>
    </lineage>
</organism>
<dbReference type="eggNOG" id="ENOG5031R7P">
    <property type="taxonomic scope" value="Bacteria"/>
</dbReference>